<dbReference type="GO" id="GO:0007339">
    <property type="term" value="P:binding of sperm to zona pellucida"/>
    <property type="evidence" value="ECO:0007669"/>
    <property type="project" value="TreeGrafter"/>
</dbReference>
<dbReference type="FunFam" id="2.60.40.4100:FF:000002">
    <property type="entry name" value="Zona pellucida sperm-binding protein 3"/>
    <property type="match status" value="1"/>
</dbReference>
<dbReference type="Proteomes" id="UP001219934">
    <property type="component" value="Unassembled WGS sequence"/>
</dbReference>
<proteinExistence type="predicted"/>
<dbReference type="InterPro" id="IPR001507">
    <property type="entry name" value="ZP_dom"/>
</dbReference>
<evidence type="ECO:0000259" key="4">
    <source>
        <dbReference type="PROSITE" id="PS51034"/>
    </source>
</evidence>
<evidence type="ECO:0000256" key="1">
    <source>
        <dbReference type="ARBA" id="ARBA00023157"/>
    </source>
</evidence>
<dbReference type="Gene3D" id="2.60.40.3210">
    <property type="entry name" value="Zona pellucida, ZP-N domain"/>
    <property type="match status" value="2"/>
</dbReference>
<dbReference type="GO" id="GO:0035803">
    <property type="term" value="P:egg coat formation"/>
    <property type="evidence" value="ECO:0007669"/>
    <property type="project" value="TreeGrafter"/>
</dbReference>
<feature type="non-terminal residue" evidence="5">
    <location>
        <position position="918"/>
    </location>
</feature>
<keyword evidence="6" id="KW-1185">Reference proteome</keyword>
<gene>
    <name evidence="5" type="ORF">JOQ06_001815</name>
</gene>
<dbReference type="GO" id="GO:2000344">
    <property type="term" value="P:positive regulation of acrosome reaction"/>
    <property type="evidence" value="ECO:0007669"/>
    <property type="project" value="TreeGrafter"/>
</dbReference>
<feature type="domain" description="ZP" evidence="4">
    <location>
        <begin position="409"/>
        <end position="656"/>
    </location>
</feature>
<accession>A0AAD6B6N4</accession>
<dbReference type="Pfam" id="PF00100">
    <property type="entry name" value="Zona_pellucida"/>
    <property type="match status" value="3"/>
</dbReference>
<feature type="compositionally biased region" description="Pro residues" evidence="2">
    <location>
        <begin position="781"/>
        <end position="793"/>
    </location>
</feature>
<dbReference type="InterPro" id="IPR042235">
    <property type="entry name" value="ZP-C_dom"/>
</dbReference>
<reference evidence="5" key="1">
    <citation type="submission" date="2022-11" db="EMBL/GenBank/DDBJ databases">
        <title>Chromosome-level genome of Pogonophryne albipinna.</title>
        <authorList>
            <person name="Jo E."/>
        </authorList>
    </citation>
    <scope>NUCLEOTIDE SEQUENCE</scope>
    <source>
        <strain evidence="5">SGF0006</strain>
        <tissue evidence="5">Muscle</tissue>
    </source>
</reference>
<feature type="domain" description="ZP" evidence="4">
    <location>
        <begin position="37"/>
        <end position="286"/>
    </location>
</feature>
<organism evidence="5 6">
    <name type="scientific">Pogonophryne albipinna</name>
    <dbReference type="NCBI Taxonomy" id="1090488"/>
    <lineage>
        <taxon>Eukaryota</taxon>
        <taxon>Metazoa</taxon>
        <taxon>Chordata</taxon>
        <taxon>Craniata</taxon>
        <taxon>Vertebrata</taxon>
        <taxon>Euteleostomi</taxon>
        <taxon>Actinopterygii</taxon>
        <taxon>Neopterygii</taxon>
        <taxon>Teleostei</taxon>
        <taxon>Neoteleostei</taxon>
        <taxon>Acanthomorphata</taxon>
        <taxon>Eupercaria</taxon>
        <taxon>Perciformes</taxon>
        <taxon>Notothenioidei</taxon>
        <taxon>Pogonophryne</taxon>
    </lineage>
</organism>
<dbReference type="GO" id="GO:0032190">
    <property type="term" value="F:acrosin binding"/>
    <property type="evidence" value="ECO:0007669"/>
    <property type="project" value="TreeGrafter"/>
</dbReference>
<evidence type="ECO:0000313" key="6">
    <source>
        <dbReference type="Proteomes" id="UP001219934"/>
    </source>
</evidence>
<protein>
    <recommendedName>
        <fullName evidence="4">ZP domain-containing protein</fullName>
    </recommendedName>
</protein>
<feature type="compositionally biased region" description="Pro residues" evidence="2">
    <location>
        <begin position="247"/>
        <end position="259"/>
    </location>
</feature>
<dbReference type="InterPro" id="IPR055355">
    <property type="entry name" value="ZP-C"/>
</dbReference>
<evidence type="ECO:0000313" key="5">
    <source>
        <dbReference type="EMBL" id="KAJ4937236.1"/>
    </source>
</evidence>
<keyword evidence="3" id="KW-0732">Signal</keyword>
<feature type="region of interest" description="Disordered" evidence="2">
    <location>
        <begin position="241"/>
        <end position="263"/>
    </location>
</feature>
<dbReference type="GO" id="GO:0031012">
    <property type="term" value="C:extracellular matrix"/>
    <property type="evidence" value="ECO:0007669"/>
    <property type="project" value="TreeGrafter"/>
</dbReference>
<feature type="chain" id="PRO_5042228293" description="ZP domain-containing protein" evidence="3">
    <location>
        <begin position="33"/>
        <end position="918"/>
    </location>
</feature>
<dbReference type="AlphaFoldDB" id="A0AAD6B6N4"/>
<feature type="region of interest" description="Disordered" evidence="2">
    <location>
        <begin position="776"/>
        <end position="797"/>
    </location>
</feature>
<dbReference type="PANTHER" id="PTHR11576:SF3">
    <property type="entry name" value="SI:CH211-14A17.6-RELATED"/>
    <property type="match status" value="1"/>
</dbReference>
<dbReference type="PROSITE" id="PS51034">
    <property type="entry name" value="ZP_2"/>
    <property type="match status" value="2"/>
</dbReference>
<sequence length="918" mass="102643">MHCVSSKHAVTMVSFCQGALLLSLAAAMAVYADMKVDCGPDFVTLMWTESRPQADTSLLRLGSCFPTSFSAGEAYFYVDLTDCNFRILVTGDVLLYSNDLTYVASEDSYNLAFTHPVVCAYERPKDWYSSQQIYDPVFKTYGLGDLQFTIGLMNDDFSGPAESTSFPLGSIIPIMASVVQKTHQPLLLLLEECVAATTPELHPESTMYPIISNKGWELLDNLAQSNLCDCCESICKSRRQRSVASAPPKPPTNTPPPSPSSAAPCHSFCLQEVSENDVLEDSFQRIQSHLSALGLVLNTTKTKIMWFGRSGASQTGTIMTVLPLFDYGDTIYRSACKGVLDHLDVLYHSAIRFATNAPYRTHHCDLYSLANWPSLETRRNIHWLMFLNVPDVMEPEPKEKWFHFEIKVNCEKDSISITWRIHPMLVPYAARHFLGNCMASRFNVLPSGEGNAEFNYKLDDCNFKRLIKGKKLLYKNELTFRPRPRSSPASYVVPIECVYPRPKGWIPPFLNAGSGVAEGRGGLKFHMLLLNERITAVAETNVIPLGSFMPIWATVAQESHQPLLLLMEECVAATTPELQANSNVFPIITNKGCLLDSEKGNSMFLPRYHSSAITLYLQSFEFGLGEEVYIHCKLLAWDPEVLSESKKACHYVKENERPKDWYSSQQIYDPVFKTYGLGDLQFTIGLMNDDFSGPAESTSFPLGSIIPIMASVVQKTHQPLLLLLEECVAATTPELYPESTMYPIISNKGWELLDNLAQSNLCDCCESICKSRRQRSVASAPPKPPTNTPPPSPSSAAPCHSFCLQEVSENDVLEDSFQRIQSHLSALGLVLNTTKTKIMWFGRSGASQTGTIMTVLPLFDYGDTIYRSACKGVLDHLDVLYHSAIRFATNVPYRTHHCDLYSLANWPSLETRRNIHWL</sequence>
<comment type="caution">
    <text evidence="5">The sequence shown here is derived from an EMBL/GenBank/DDBJ whole genome shotgun (WGS) entry which is preliminary data.</text>
</comment>
<keyword evidence="1" id="KW-1015">Disulfide bond</keyword>
<dbReference type="SMART" id="SM00241">
    <property type="entry name" value="ZP"/>
    <property type="match status" value="1"/>
</dbReference>
<dbReference type="EMBL" id="JAPTMU010000010">
    <property type="protein sequence ID" value="KAJ4937236.1"/>
    <property type="molecule type" value="Genomic_DNA"/>
</dbReference>
<name>A0AAD6B6N4_9TELE</name>
<evidence type="ECO:0000256" key="2">
    <source>
        <dbReference type="SAM" id="MobiDB-lite"/>
    </source>
</evidence>
<dbReference type="Gene3D" id="2.60.40.4100">
    <property type="entry name" value="Zona pellucida, ZP-C domain"/>
    <property type="match status" value="3"/>
</dbReference>
<dbReference type="PANTHER" id="PTHR11576">
    <property type="entry name" value="ZONA PELLUCIDA SPERM-BINDING PROTEIN 3"/>
    <property type="match status" value="1"/>
</dbReference>
<evidence type="ECO:0000256" key="3">
    <source>
        <dbReference type="SAM" id="SignalP"/>
    </source>
</evidence>
<feature type="signal peptide" evidence="3">
    <location>
        <begin position="1"/>
        <end position="32"/>
    </location>
</feature>